<keyword evidence="2" id="KW-1003">Cell membrane</keyword>
<keyword evidence="4 6" id="KW-1133">Transmembrane helix</keyword>
<proteinExistence type="predicted"/>
<reference evidence="8" key="1">
    <citation type="submission" date="2016-10" db="EMBL/GenBank/DDBJ databases">
        <authorList>
            <person name="Varghese N."/>
            <person name="Submissions S."/>
        </authorList>
    </citation>
    <scope>NUCLEOTIDE SEQUENCE [LARGE SCALE GENOMIC DNA]</scope>
    <source>
        <strain evidence="8">DSM 45722</strain>
    </source>
</reference>
<accession>A0A1G4XTZ1</accession>
<keyword evidence="5 6" id="KW-0472">Membrane</keyword>
<feature type="transmembrane region" description="Helical" evidence="6">
    <location>
        <begin position="62"/>
        <end position="84"/>
    </location>
</feature>
<comment type="subcellular location">
    <subcellularLocation>
        <location evidence="1">Cell membrane</location>
        <topology evidence="1">Multi-pass membrane protein</topology>
    </subcellularLocation>
</comment>
<protein>
    <submittedName>
        <fullName evidence="7">Lysylphosphatidylglycerol synthase TM region</fullName>
    </submittedName>
</protein>
<evidence type="ECO:0000256" key="1">
    <source>
        <dbReference type="ARBA" id="ARBA00004651"/>
    </source>
</evidence>
<evidence type="ECO:0000313" key="7">
    <source>
        <dbReference type="EMBL" id="SCX44669.1"/>
    </source>
</evidence>
<sequence length="316" mass="32171">MVVAVAWTHREDLTGTTVHLSDPRWVLVLAAALLLWWSGWVALHAGALAAVTRVRAADLPEVARGAVAAVALNSVVTSAGLAGLTAMARAGRRRGMARAEVASGYLLAATVTDLGFLLVMVAGFGVLGAHHQLTALDLLAGVLFLALCAARVALTVLAVRRPAALHRLAGWALRVRARVLRRPVEQPDPERAQELVRAAELVTRRPARALPPLLAATVVDVAGVLMLWAALAAVGGGADLGLALSAYVLASVAAILGPVPGGVGAAEVGAAAALTVGGVPLGVAAAATLLFRVAEFWVPLAVGGLAWITARAEVAA</sequence>
<evidence type="ECO:0000256" key="5">
    <source>
        <dbReference type="ARBA" id="ARBA00023136"/>
    </source>
</evidence>
<dbReference type="AlphaFoldDB" id="A0A1G4XTZ1"/>
<dbReference type="PANTHER" id="PTHR39087:SF2">
    <property type="entry name" value="UPF0104 MEMBRANE PROTEIN MJ1595"/>
    <property type="match status" value="1"/>
</dbReference>
<evidence type="ECO:0000256" key="6">
    <source>
        <dbReference type="SAM" id="Phobius"/>
    </source>
</evidence>
<evidence type="ECO:0000256" key="4">
    <source>
        <dbReference type="ARBA" id="ARBA00022989"/>
    </source>
</evidence>
<dbReference type="InterPro" id="IPR022791">
    <property type="entry name" value="L-PG_synthase/AglD"/>
</dbReference>
<evidence type="ECO:0000256" key="2">
    <source>
        <dbReference type="ARBA" id="ARBA00022475"/>
    </source>
</evidence>
<feature type="transmembrane region" description="Helical" evidence="6">
    <location>
        <begin position="138"/>
        <end position="159"/>
    </location>
</feature>
<name>A0A1G4XTZ1_9ACTN</name>
<dbReference type="STRING" id="1960309.SAMN03159343_1454"/>
<feature type="transmembrane region" description="Helical" evidence="6">
    <location>
        <begin position="105"/>
        <end position="126"/>
    </location>
</feature>
<feature type="transmembrane region" description="Helical" evidence="6">
    <location>
        <begin position="25"/>
        <end position="50"/>
    </location>
</feature>
<feature type="transmembrane region" description="Helical" evidence="6">
    <location>
        <begin position="271"/>
        <end position="290"/>
    </location>
</feature>
<dbReference type="Proteomes" id="UP000198981">
    <property type="component" value="Unassembled WGS sequence"/>
</dbReference>
<dbReference type="EMBL" id="FMUH01000002">
    <property type="protein sequence ID" value="SCX44669.1"/>
    <property type="molecule type" value="Genomic_DNA"/>
</dbReference>
<dbReference type="PANTHER" id="PTHR39087">
    <property type="entry name" value="UPF0104 MEMBRANE PROTEIN MJ1595"/>
    <property type="match status" value="1"/>
</dbReference>
<feature type="transmembrane region" description="Helical" evidence="6">
    <location>
        <begin position="213"/>
        <end position="234"/>
    </location>
</feature>
<gene>
    <name evidence="7" type="ORF">SAMN03159343_1454</name>
</gene>
<evidence type="ECO:0000256" key="3">
    <source>
        <dbReference type="ARBA" id="ARBA00022692"/>
    </source>
</evidence>
<feature type="transmembrane region" description="Helical" evidence="6">
    <location>
        <begin position="240"/>
        <end position="259"/>
    </location>
</feature>
<evidence type="ECO:0000313" key="8">
    <source>
        <dbReference type="Proteomes" id="UP000198981"/>
    </source>
</evidence>
<keyword evidence="8" id="KW-1185">Reference proteome</keyword>
<keyword evidence="3 6" id="KW-0812">Transmembrane</keyword>
<dbReference type="Pfam" id="PF03706">
    <property type="entry name" value="LPG_synthase_TM"/>
    <property type="match status" value="1"/>
</dbReference>
<dbReference type="GO" id="GO:0005886">
    <property type="term" value="C:plasma membrane"/>
    <property type="evidence" value="ECO:0007669"/>
    <property type="project" value="UniProtKB-SubCell"/>
</dbReference>
<organism evidence="7 8">
    <name type="scientific">Klenkia marina</name>
    <dbReference type="NCBI Taxonomy" id="1960309"/>
    <lineage>
        <taxon>Bacteria</taxon>
        <taxon>Bacillati</taxon>
        <taxon>Actinomycetota</taxon>
        <taxon>Actinomycetes</taxon>
        <taxon>Geodermatophilales</taxon>
        <taxon>Geodermatophilaceae</taxon>
        <taxon>Klenkia</taxon>
    </lineage>
</organism>